<reference evidence="2" key="2">
    <citation type="journal article" date="2014" name="ISME J.">
        <title>Microbial stratification in low pH oxic and suboxic macroscopic growths along an acid mine drainage.</title>
        <authorList>
            <person name="Mendez-Garcia C."/>
            <person name="Mesa V."/>
            <person name="Sprenger R.R."/>
            <person name="Richter M."/>
            <person name="Diez M.S."/>
            <person name="Solano J."/>
            <person name="Bargiela R."/>
            <person name="Golyshina O.V."/>
            <person name="Manteca A."/>
            <person name="Ramos J.L."/>
            <person name="Gallego J.R."/>
            <person name="Llorente I."/>
            <person name="Martins Dos Santos V.A."/>
            <person name="Jensen O.N."/>
            <person name="Pelaez A.I."/>
            <person name="Sanchez J."/>
            <person name="Ferrer M."/>
        </authorList>
    </citation>
    <scope>NUCLEOTIDE SEQUENCE</scope>
</reference>
<accession>T0YSL8</accession>
<organism evidence="2">
    <name type="scientific">mine drainage metagenome</name>
    <dbReference type="NCBI Taxonomy" id="410659"/>
    <lineage>
        <taxon>unclassified sequences</taxon>
        <taxon>metagenomes</taxon>
        <taxon>ecological metagenomes</taxon>
    </lineage>
</organism>
<evidence type="ECO:0000259" key="1">
    <source>
        <dbReference type="Pfam" id="PF13358"/>
    </source>
</evidence>
<feature type="non-terminal residue" evidence="2">
    <location>
        <position position="1"/>
    </location>
</feature>
<reference evidence="2" key="1">
    <citation type="submission" date="2013-08" db="EMBL/GenBank/DDBJ databases">
        <authorList>
            <person name="Mendez C."/>
            <person name="Richter M."/>
            <person name="Ferrer M."/>
            <person name="Sanchez J."/>
        </authorList>
    </citation>
    <scope>NUCLEOTIDE SEQUENCE</scope>
</reference>
<evidence type="ECO:0000313" key="2">
    <source>
        <dbReference type="EMBL" id="EQD36133.1"/>
    </source>
</evidence>
<dbReference type="EMBL" id="AUZY01011072">
    <property type="protein sequence ID" value="EQD36133.1"/>
    <property type="molecule type" value="Genomic_DNA"/>
</dbReference>
<dbReference type="AlphaFoldDB" id="T0YSL8"/>
<dbReference type="InterPro" id="IPR036397">
    <property type="entry name" value="RNaseH_sf"/>
</dbReference>
<dbReference type="Pfam" id="PF13358">
    <property type="entry name" value="DDE_3"/>
    <property type="match status" value="1"/>
</dbReference>
<proteinExistence type="predicted"/>
<sequence>REDFQQFLDEVIAELPSDKDIHVILDNYSTHKRNDDWLAKYQGRVQFHFTPTSASWLNQVEIWFGILTRKTLRGASFANKDQLRSAIEAFVGLANQHPKPFRWRKREVKGSQLRNTIINLCN</sequence>
<protein>
    <submittedName>
        <fullName evidence="2">Transposase</fullName>
    </submittedName>
</protein>
<dbReference type="GO" id="GO:0003676">
    <property type="term" value="F:nucleic acid binding"/>
    <property type="evidence" value="ECO:0007669"/>
    <property type="project" value="InterPro"/>
</dbReference>
<gene>
    <name evidence="2" type="ORF">B1B_16625</name>
</gene>
<dbReference type="Gene3D" id="3.30.420.10">
    <property type="entry name" value="Ribonuclease H-like superfamily/Ribonuclease H"/>
    <property type="match status" value="1"/>
</dbReference>
<comment type="caution">
    <text evidence="2">The sequence shown here is derived from an EMBL/GenBank/DDBJ whole genome shotgun (WGS) entry which is preliminary data.</text>
</comment>
<name>T0YSL8_9ZZZZ</name>
<feature type="domain" description="Tc1-like transposase DDE" evidence="1">
    <location>
        <begin position="2"/>
        <end position="84"/>
    </location>
</feature>
<dbReference type="InterPro" id="IPR038717">
    <property type="entry name" value="Tc1-like_DDE_dom"/>
</dbReference>